<evidence type="ECO:0008006" key="3">
    <source>
        <dbReference type="Google" id="ProtNLM"/>
    </source>
</evidence>
<organism evidence="1 2">
    <name type="scientific">Elysia crispata</name>
    <name type="common">lettuce slug</name>
    <dbReference type="NCBI Taxonomy" id="231223"/>
    <lineage>
        <taxon>Eukaryota</taxon>
        <taxon>Metazoa</taxon>
        <taxon>Spiralia</taxon>
        <taxon>Lophotrochozoa</taxon>
        <taxon>Mollusca</taxon>
        <taxon>Gastropoda</taxon>
        <taxon>Heterobranchia</taxon>
        <taxon>Euthyneura</taxon>
        <taxon>Panpulmonata</taxon>
        <taxon>Sacoglossa</taxon>
        <taxon>Placobranchoidea</taxon>
        <taxon>Plakobranchidae</taxon>
        <taxon>Elysia</taxon>
    </lineage>
</organism>
<dbReference type="Proteomes" id="UP001283361">
    <property type="component" value="Unassembled WGS sequence"/>
</dbReference>
<evidence type="ECO:0000313" key="2">
    <source>
        <dbReference type="Proteomes" id="UP001283361"/>
    </source>
</evidence>
<protein>
    <recommendedName>
        <fullName evidence="3">Nuclease HARBI1</fullName>
    </recommendedName>
</protein>
<evidence type="ECO:0000313" key="1">
    <source>
        <dbReference type="EMBL" id="KAK3777133.1"/>
    </source>
</evidence>
<name>A0AAE1DPP2_9GAST</name>
<proteinExistence type="predicted"/>
<reference evidence="1" key="1">
    <citation type="journal article" date="2023" name="G3 (Bethesda)">
        <title>A reference genome for the long-term kleptoplast-retaining sea slug Elysia crispata morphotype clarki.</title>
        <authorList>
            <person name="Eastman K.E."/>
            <person name="Pendleton A.L."/>
            <person name="Shaikh M.A."/>
            <person name="Suttiyut T."/>
            <person name="Ogas R."/>
            <person name="Tomko P."/>
            <person name="Gavelis G."/>
            <person name="Widhalm J.R."/>
            <person name="Wisecaver J.H."/>
        </authorList>
    </citation>
    <scope>NUCLEOTIDE SEQUENCE</scope>
    <source>
        <strain evidence="1">ECLA1</strain>
    </source>
</reference>
<gene>
    <name evidence="1" type="ORF">RRG08_043972</name>
</gene>
<keyword evidence="2" id="KW-1185">Reference proteome</keyword>
<comment type="caution">
    <text evidence="1">The sequence shown here is derived from an EMBL/GenBank/DDBJ whole genome shotgun (WGS) entry which is preliminary data.</text>
</comment>
<dbReference type="EMBL" id="JAWDGP010003130">
    <property type="protein sequence ID" value="KAK3777133.1"/>
    <property type="molecule type" value="Genomic_DNA"/>
</dbReference>
<dbReference type="AlphaFoldDB" id="A0AAE1DPP2"/>
<accession>A0AAE1DPP2</accession>
<sequence length="191" mass="22197">MSSEYEKGVCGMIVYALIRRKKKSRANARRYWTKQWLLDRNLFTHTNLLNELRAYPSDFHNYLRMDEETYLELLSLVTSLIEREDTVMRAAISPHERLTATLRFLATGRSYEDLKFSTCISPQALGRIVPETCRAICKCLVKDYLKYFDSFAKPRREPRRGINVSGGYNGSPGIPRFYIVQIPSSECEFTS</sequence>